<dbReference type="PANTHER" id="PTHR42905">
    <property type="entry name" value="PHOSPHOENOLPYRUVATE CARBOXYLASE"/>
    <property type="match status" value="1"/>
</dbReference>
<reference evidence="1 2" key="1">
    <citation type="submission" date="2018-12" db="EMBL/GenBank/DDBJ databases">
        <title>Amycolatopsis eburnea sp. nov. actinomycete associate with arbuscular mycorrhiza fungal spore.</title>
        <authorList>
            <person name="Lumyong S."/>
            <person name="Chaiya L."/>
        </authorList>
    </citation>
    <scope>NUCLEOTIDE SEQUENCE [LARGE SCALE GENOMIC DNA]</scope>
    <source>
        <strain evidence="1 2">GLM-1</strain>
    </source>
</reference>
<dbReference type="InterPro" id="IPR040442">
    <property type="entry name" value="Pyrv_kinase-like_dom_sf"/>
</dbReference>
<dbReference type="Gene3D" id="3.20.20.60">
    <property type="entry name" value="Phosphoenolpyruvate-binding domains"/>
    <property type="match status" value="1"/>
</dbReference>
<protein>
    <submittedName>
        <fullName evidence="1">Carboxyvinyl-carboxyphosphonate phosphorylmutase</fullName>
    </submittedName>
</protein>
<dbReference type="AlphaFoldDB" id="A0A3R9EMP5"/>
<dbReference type="RefSeq" id="WP_125313956.1">
    <property type="nucleotide sequence ID" value="NZ_RSEC01000059.1"/>
</dbReference>
<dbReference type="SUPFAM" id="SSF51621">
    <property type="entry name" value="Phosphoenolpyruvate/pyruvate domain"/>
    <property type="match status" value="1"/>
</dbReference>
<dbReference type="Proteomes" id="UP000267081">
    <property type="component" value="Unassembled WGS sequence"/>
</dbReference>
<proteinExistence type="predicted"/>
<sequence length="287" mass="31148">MVGLDRAAFRARVSSGEPVMVQWCPDALTARLCERLGYDGGYLGGGGLGYSLAISEALLSVSDLAAASWQIRRRSRLPLIVDGGVGFGDAIHVARTVWELEAAGVHAIELEDQVAPKRASHHRHVEHLIPLEEMVAKIRFAAQARRDPDLLLIARTGAVQNEDFERAVERLTAYHEAGADVVMLLPANDEQLAEAPARLSAPVATLTSFDLHTAEEWRSLGYAILIDAVTGQTAAFAALREAYELQRAGKPSGRPAAESFAIYESFQELAGFEELYDIERATTEPGT</sequence>
<dbReference type="OrthoDB" id="9771433at2"/>
<evidence type="ECO:0000313" key="2">
    <source>
        <dbReference type="Proteomes" id="UP000267081"/>
    </source>
</evidence>
<organism evidence="1 2">
    <name type="scientific">Amycolatopsis eburnea</name>
    <dbReference type="NCBI Taxonomy" id="2267691"/>
    <lineage>
        <taxon>Bacteria</taxon>
        <taxon>Bacillati</taxon>
        <taxon>Actinomycetota</taxon>
        <taxon>Actinomycetes</taxon>
        <taxon>Pseudonocardiales</taxon>
        <taxon>Pseudonocardiaceae</taxon>
        <taxon>Amycolatopsis</taxon>
    </lineage>
</organism>
<dbReference type="Pfam" id="PF13714">
    <property type="entry name" value="PEP_mutase"/>
    <property type="match status" value="1"/>
</dbReference>
<dbReference type="InterPro" id="IPR039556">
    <property type="entry name" value="ICL/PEPM"/>
</dbReference>
<dbReference type="CDD" id="cd00377">
    <property type="entry name" value="ICL_PEPM"/>
    <property type="match status" value="1"/>
</dbReference>
<dbReference type="PANTHER" id="PTHR42905:SF5">
    <property type="entry name" value="CARBOXYVINYL-CARBOXYPHOSPHONATE PHOSPHORYLMUTASE, CHLOROPLASTIC"/>
    <property type="match status" value="1"/>
</dbReference>
<dbReference type="EMBL" id="RSEC01000059">
    <property type="protein sequence ID" value="RSD11731.1"/>
    <property type="molecule type" value="Genomic_DNA"/>
</dbReference>
<name>A0A3R9EMP5_9PSEU</name>
<keyword evidence="2" id="KW-1185">Reference proteome</keyword>
<dbReference type="InterPro" id="IPR015813">
    <property type="entry name" value="Pyrv/PenolPyrv_kinase-like_dom"/>
</dbReference>
<accession>A0A3R9EMP5</accession>
<comment type="caution">
    <text evidence="1">The sequence shown here is derived from an EMBL/GenBank/DDBJ whole genome shotgun (WGS) entry which is preliminary data.</text>
</comment>
<dbReference type="GO" id="GO:0016833">
    <property type="term" value="F:oxo-acid-lyase activity"/>
    <property type="evidence" value="ECO:0007669"/>
    <property type="project" value="UniProtKB-ARBA"/>
</dbReference>
<gene>
    <name evidence="1" type="ORF">EIY87_33725</name>
</gene>
<evidence type="ECO:0000313" key="1">
    <source>
        <dbReference type="EMBL" id="RSD11731.1"/>
    </source>
</evidence>